<feature type="domain" description="Transposase IS200-like" evidence="1">
    <location>
        <begin position="9"/>
        <end position="123"/>
    </location>
</feature>
<proteinExistence type="predicted"/>
<comment type="caution">
    <text evidence="2">The sequence shown here is derived from an EMBL/GenBank/DDBJ whole genome shotgun (WGS) entry which is preliminary data.</text>
</comment>
<dbReference type="SUPFAM" id="SSF143422">
    <property type="entry name" value="Transposase IS200-like"/>
    <property type="match status" value="1"/>
</dbReference>
<dbReference type="InterPro" id="IPR010921">
    <property type="entry name" value="Trp_repressor/repl_initiator"/>
</dbReference>
<name>A0A5C6ENK1_9BACT</name>
<evidence type="ECO:0000259" key="1">
    <source>
        <dbReference type="SMART" id="SM01321"/>
    </source>
</evidence>
<protein>
    <submittedName>
        <fullName evidence="2">Chromosomal replication initiation protein</fullName>
    </submittedName>
</protein>
<dbReference type="Pfam" id="PF01797">
    <property type="entry name" value="Y1_Tnp"/>
    <property type="match status" value="1"/>
</dbReference>
<dbReference type="SMART" id="SM01321">
    <property type="entry name" value="Y1_Tnp"/>
    <property type="match status" value="1"/>
</dbReference>
<evidence type="ECO:0000313" key="2">
    <source>
        <dbReference type="EMBL" id="TWU48929.1"/>
    </source>
</evidence>
<sequence>MPRRPRLEYANAIYHVVTRGEGRRKLFHDQSHFERFTQGLVDEVDRSGWLVVAYCWMPNHIHALIRTPQPNLARGMQHWLSGYANWYAKRNRRSGHLFQGRYKAFPVEDEGYYWNLSRYIHLNPCNGGKPLAESPEAYSHSSYSGYARKSRRVDWIAYDEHHRYWSGLNGGSDTASAYRRFVKSGMNCPNDPKVDRLRDWVYGGEDFFRRMLALAANEDDAEHHRLARRTSAVTVDQVMLVTAKEYGVSVNDYRGFRSHAGGRDIAAYLCRKYTTATLSELSTQFGLGHPDSSSDMVKRAKKLLINNSKVGTRVKKIESLLGIKPETRT</sequence>
<dbReference type="Gene3D" id="3.30.70.1290">
    <property type="entry name" value="Transposase IS200-like"/>
    <property type="match status" value="1"/>
</dbReference>
<dbReference type="SUPFAM" id="SSF48295">
    <property type="entry name" value="TrpR-like"/>
    <property type="match status" value="1"/>
</dbReference>
<organism evidence="2 3">
    <name type="scientific">Rubripirellula tenax</name>
    <dbReference type="NCBI Taxonomy" id="2528015"/>
    <lineage>
        <taxon>Bacteria</taxon>
        <taxon>Pseudomonadati</taxon>
        <taxon>Planctomycetota</taxon>
        <taxon>Planctomycetia</taxon>
        <taxon>Pirellulales</taxon>
        <taxon>Pirellulaceae</taxon>
        <taxon>Rubripirellula</taxon>
    </lineage>
</organism>
<dbReference type="GO" id="GO:0004803">
    <property type="term" value="F:transposase activity"/>
    <property type="evidence" value="ECO:0007669"/>
    <property type="project" value="InterPro"/>
</dbReference>
<dbReference type="Gene3D" id="1.10.1750.10">
    <property type="match status" value="1"/>
</dbReference>
<dbReference type="GO" id="GO:0006313">
    <property type="term" value="P:DNA transposition"/>
    <property type="evidence" value="ECO:0007669"/>
    <property type="project" value="InterPro"/>
</dbReference>
<dbReference type="Proteomes" id="UP000318288">
    <property type="component" value="Unassembled WGS sequence"/>
</dbReference>
<dbReference type="AlphaFoldDB" id="A0A5C6ENK1"/>
<dbReference type="GO" id="GO:0043565">
    <property type="term" value="F:sequence-specific DNA binding"/>
    <property type="evidence" value="ECO:0007669"/>
    <property type="project" value="InterPro"/>
</dbReference>
<dbReference type="PANTHER" id="PTHR34322">
    <property type="entry name" value="TRANSPOSASE, Y1_TNP DOMAIN-CONTAINING"/>
    <property type="match status" value="1"/>
</dbReference>
<keyword evidence="3" id="KW-1185">Reference proteome</keyword>
<evidence type="ECO:0000313" key="3">
    <source>
        <dbReference type="Proteomes" id="UP000318288"/>
    </source>
</evidence>
<dbReference type="RefSeq" id="WP_146460542.1">
    <property type="nucleotide sequence ID" value="NZ_SJPW01000006.1"/>
</dbReference>
<dbReference type="PANTHER" id="PTHR34322:SF2">
    <property type="entry name" value="TRANSPOSASE IS200-LIKE DOMAIN-CONTAINING PROTEIN"/>
    <property type="match status" value="1"/>
</dbReference>
<dbReference type="InterPro" id="IPR036515">
    <property type="entry name" value="Transposase_17_sf"/>
</dbReference>
<dbReference type="InterPro" id="IPR002686">
    <property type="entry name" value="Transposase_17"/>
</dbReference>
<gene>
    <name evidence="2" type="ORF">Poly51_48330</name>
</gene>
<accession>A0A5C6ENK1</accession>
<dbReference type="OrthoDB" id="278793at2"/>
<dbReference type="EMBL" id="SJPW01000006">
    <property type="protein sequence ID" value="TWU48929.1"/>
    <property type="molecule type" value="Genomic_DNA"/>
</dbReference>
<reference evidence="2 3" key="1">
    <citation type="submission" date="2019-02" db="EMBL/GenBank/DDBJ databases">
        <title>Deep-cultivation of Planctomycetes and their phenomic and genomic characterization uncovers novel biology.</title>
        <authorList>
            <person name="Wiegand S."/>
            <person name="Jogler M."/>
            <person name="Boedeker C."/>
            <person name="Pinto D."/>
            <person name="Vollmers J."/>
            <person name="Rivas-Marin E."/>
            <person name="Kohn T."/>
            <person name="Peeters S.H."/>
            <person name="Heuer A."/>
            <person name="Rast P."/>
            <person name="Oberbeckmann S."/>
            <person name="Bunk B."/>
            <person name="Jeske O."/>
            <person name="Meyerdierks A."/>
            <person name="Storesund J.E."/>
            <person name="Kallscheuer N."/>
            <person name="Luecker S."/>
            <person name="Lage O.M."/>
            <person name="Pohl T."/>
            <person name="Merkel B.J."/>
            <person name="Hornburger P."/>
            <person name="Mueller R.-W."/>
            <person name="Bruemmer F."/>
            <person name="Labrenz M."/>
            <person name="Spormann A.M."/>
            <person name="Op Den Camp H."/>
            <person name="Overmann J."/>
            <person name="Amann R."/>
            <person name="Jetten M.S.M."/>
            <person name="Mascher T."/>
            <person name="Medema M.H."/>
            <person name="Devos D.P."/>
            <person name="Kaster A.-K."/>
            <person name="Ovreas L."/>
            <person name="Rohde M."/>
            <person name="Galperin M.Y."/>
            <person name="Jogler C."/>
        </authorList>
    </citation>
    <scope>NUCLEOTIDE SEQUENCE [LARGE SCALE GENOMIC DNA]</scope>
    <source>
        <strain evidence="2 3">Poly51</strain>
    </source>
</reference>